<evidence type="ECO:0000256" key="8">
    <source>
        <dbReference type="ARBA" id="ARBA00023242"/>
    </source>
</evidence>
<accession>A0A553NUY3</accession>
<dbReference type="OMA" id="IENCQDP"/>
<evidence type="ECO:0000313" key="13">
    <source>
        <dbReference type="Proteomes" id="UP000318571"/>
    </source>
</evidence>
<dbReference type="InterPro" id="IPR012270">
    <property type="entry name" value="CCR4-NOT_su3/5"/>
</dbReference>
<proteinExistence type="inferred from homology"/>
<dbReference type="PANTHER" id="PTHR23326">
    <property type="entry name" value="CCR4 NOT-RELATED"/>
    <property type="match status" value="1"/>
</dbReference>
<dbReference type="STRING" id="6832.A0A553NUY3"/>
<dbReference type="GO" id="GO:0005634">
    <property type="term" value="C:nucleus"/>
    <property type="evidence" value="ECO:0007669"/>
    <property type="project" value="UniProtKB-SubCell"/>
</dbReference>
<reference evidence="12 13" key="1">
    <citation type="journal article" date="2018" name="Nat. Ecol. Evol.">
        <title>Genomic signatures of mitonuclear coevolution across populations of Tigriopus californicus.</title>
        <authorList>
            <person name="Barreto F.S."/>
            <person name="Watson E.T."/>
            <person name="Lima T.G."/>
            <person name="Willett C.S."/>
            <person name="Edmands S."/>
            <person name="Li W."/>
            <person name="Burton R.S."/>
        </authorList>
    </citation>
    <scope>NUCLEOTIDE SEQUENCE [LARGE SCALE GENOMIC DNA]</scope>
    <source>
        <strain evidence="12 13">San Diego</strain>
    </source>
</reference>
<dbReference type="InterPro" id="IPR040168">
    <property type="entry name" value="Not2/3/5"/>
</dbReference>
<keyword evidence="13" id="KW-1185">Reference proteome</keyword>
<evidence type="ECO:0000256" key="6">
    <source>
        <dbReference type="ARBA" id="ARBA00023015"/>
    </source>
</evidence>
<feature type="compositionally biased region" description="Low complexity" evidence="10">
    <location>
        <begin position="268"/>
        <end position="291"/>
    </location>
</feature>
<organism evidence="12 13">
    <name type="scientific">Tigriopus californicus</name>
    <name type="common">Marine copepod</name>
    <dbReference type="NCBI Taxonomy" id="6832"/>
    <lineage>
        <taxon>Eukaryota</taxon>
        <taxon>Metazoa</taxon>
        <taxon>Ecdysozoa</taxon>
        <taxon>Arthropoda</taxon>
        <taxon>Crustacea</taxon>
        <taxon>Multicrustacea</taxon>
        <taxon>Hexanauplia</taxon>
        <taxon>Copepoda</taxon>
        <taxon>Harpacticoida</taxon>
        <taxon>Harpacticidae</taxon>
        <taxon>Tigriopus</taxon>
    </lineage>
</organism>
<evidence type="ECO:0000256" key="4">
    <source>
        <dbReference type="ARBA" id="ARBA00022490"/>
    </source>
</evidence>
<evidence type="ECO:0000256" key="3">
    <source>
        <dbReference type="ARBA" id="ARBA00007682"/>
    </source>
</evidence>
<dbReference type="GO" id="GO:0006355">
    <property type="term" value="P:regulation of DNA-templated transcription"/>
    <property type="evidence" value="ECO:0007669"/>
    <property type="project" value="InterPro"/>
</dbReference>
<dbReference type="PIRSF" id="PIRSF005290">
    <property type="entry name" value="NOT_su_3_5"/>
    <property type="match status" value="1"/>
</dbReference>
<evidence type="ECO:0000313" key="12">
    <source>
        <dbReference type="EMBL" id="TRY69235.1"/>
    </source>
</evidence>
<evidence type="ECO:0000256" key="7">
    <source>
        <dbReference type="ARBA" id="ARBA00023163"/>
    </source>
</evidence>
<keyword evidence="8" id="KW-0539">Nucleus</keyword>
<comment type="subcellular location">
    <subcellularLocation>
        <location evidence="2">Cytoplasm</location>
    </subcellularLocation>
    <subcellularLocation>
        <location evidence="1">Nucleus</location>
    </subcellularLocation>
</comment>
<feature type="coiled-coil region" evidence="9">
    <location>
        <begin position="132"/>
        <end position="185"/>
    </location>
</feature>
<evidence type="ECO:0000256" key="5">
    <source>
        <dbReference type="ARBA" id="ARBA00022491"/>
    </source>
</evidence>
<name>A0A553NUY3_TIGCA</name>
<evidence type="ECO:0000256" key="9">
    <source>
        <dbReference type="SAM" id="Coils"/>
    </source>
</evidence>
<feature type="coiled-coil region" evidence="9">
    <location>
        <begin position="34"/>
        <end position="68"/>
    </location>
</feature>
<keyword evidence="6" id="KW-0805">Transcription regulation</keyword>
<dbReference type="EMBL" id="VCGU01000010">
    <property type="protein sequence ID" value="TRY69235.1"/>
    <property type="molecule type" value="Genomic_DNA"/>
</dbReference>
<feature type="compositionally biased region" description="Polar residues" evidence="10">
    <location>
        <begin position="292"/>
        <end position="303"/>
    </location>
</feature>
<evidence type="ECO:0000256" key="2">
    <source>
        <dbReference type="ARBA" id="ARBA00004496"/>
    </source>
</evidence>
<dbReference type="Pfam" id="PF04065">
    <property type="entry name" value="Not3"/>
    <property type="match status" value="1"/>
</dbReference>
<gene>
    <name evidence="12" type="ORF">TCAL_10736</name>
</gene>
<sequence>MAASRKLQAEIDRCLKKVAEGVEKFEETWQKVHYASNTNQKEKYEEDLKKEIKKLQRLRDQIKTWIASGAINDKSILMEKRKLIEMQMERFKVVEKETKTKAYSKEGLTSGGRLDPAERKRAETSQWLNQCLDAINLQIDTFETEIESLNTSKKKKHRNENAEAIEEYQRLLEKHRDHVLKLETILRMLDNDTVNMDQIKDIKDDVEYYIENCQDPDFAENELIYEDIDGLEDMLQEISSASNFRDKSTGPGGDLQSHDRADSASIESNSAGSPPPNSSAASSSSSTTTSNHLHNQHPNNDIESGSGSSFSSSKRRHKSSSDDEWLIHTLLGGSSLIVIHVIHSSCIIRIQLQPDLYEFQSHDGGLKPLQQVIPVLIFILLLLLQHHRGGV</sequence>
<protein>
    <recommendedName>
        <fullName evidence="11">CCR4-Not complex component Not N-terminal domain-containing protein</fullName>
    </recommendedName>
</protein>
<evidence type="ECO:0000256" key="1">
    <source>
        <dbReference type="ARBA" id="ARBA00004123"/>
    </source>
</evidence>
<keyword evidence="5" id="KW-0678">Repressor</keyword>
<keyword evidence="4" id="KW-0963">Cytoplasm</keyword>
<keyword evidence="9" id="KW-0175">Coiled coil</keyword>
<keyword evidence="7" id="KW-0804">Transcription</keyword>
<dbReference type="GO" id="GO:0005737">
    <property type="term" value="C:cytoplasm"/>
    <property type="evidence" value="ECO:0007669"/>
    <property type="project" value="UniProtKB-SubCell"/>
</dbReference>
<evidence type="ECO:0000256" key="10">
    <source>
        <dbReference type="SAM" id="MobiDB-lite"/>
    </source>
</evidence>
<dbReference type="Proteomes" id="UP000318571">
    <property type="component" value="Chromosome 1"/>
</dbReference>
<evidence type="ECO:0000259" key="11">
    <source>
        <dbReference type="Pfam" id="PF04065"/>
    </source>
</evidence>
<comment type="similarity">
    <text evidence="3">Belongs to the CNOT2/3/5 family.</text>
</comment>
<comment type="caution">
    <text evidence="12">The sequence shown here is derived from an EMBL/GenBank/DDBJ whole genome shotgun (WGS) entry which is preliminary data.</text>
</comment>
<feature type="domain" description="CCR4-Not complex component Not N-terminal" evidence="11">
    <location>
        <begin position="4"/>
        <end position="229"/>
    </location>
</feature>
<feature type="region of interest" description="Disordered" evidence="10">
    <location>
        <begin position="243"/>
        <end position="317"/>
    </location>
</feature>
<dbReference type="GO" id="GO:0030015">
    <property type="term" value="C:CCR4-NOT core complex"/>
    <property type="evidence" value="ECO:0007669"/>
    <property type="project" value="InterPro"/>
</dbReference>
<dbReference type="AlphaFoldDB" id="A0A553NUY3"/>
<dbReference type="InterPro" id="IPR007207">
    <property type="entry name" value="Not_N"/>
</dbReference>